<dbReference type="SUPFAM" id="SSF47384">
    <property type="entry name" value="Homodimeric domain of signal transducing histidine kinase"/>
    <property type="match status" value="1"/>
</dbReference>
<name>A0A2R5EQW8_9BACL</name>
<comment type="function">
    <text evidence="15">Member of the two-component regulatory system HssS/HssR involved in intracellular heme homeostasis and tempering of staphylococcal virulence. HssS functions as a heme sensor histidine kinase which is autophosphorylated at a histidine residue and transfers its phosphate group to an aspartate residue of HssR. HssR/HssS activates the expression of hrtAB, an efflux pump, in response to extracellular heme, hemin, hemoglobin or blood.</text>
</comment>
<evidence type="ECO:0000256" key="7">
    <source>
        <dbReference type="ARBA" id="ARBA00022692"/>
    </source>
</evidence>
<evidence type="ECO:0000256" key="8">
    <source>
        <dbReference type="ARBA" id="ARBA00022741"/>
    </source>
</evidence>
<evidence type="ECO:0000256" key="2">
    <source>
        <dbReference type="ARBA" id="ARBA00004651"/>
    </source>
</evidence>
<keyword evidence="14 17" id="KW-0472">Membrane</keyword>
<evidence type="ECO:0000256" key="9">
    <source>
        <dbReference type="ARBA" id="ARBA00022777"/>
    </source>
</evidence>
<keyword evidence="21" id="KW-1185">Reference proteome</keyword>
<dbReference type="CDD" id="cd06225">
    <property type="entry name" value="HAMP"/>
    <property type="match status" value="1"/>
</dbReference>
<dbReference type="PROSITE" id="PS50885">
    <property type="entry name" value="HAMP"/>
    <property type="match status" value="1"/>
</dbReference>
<dbReference type="InterPro" id="IPR003660">
    <property type="entry name" value="HAMP_dom"/>
</dbReference>
<feature type="transmembrane region" description="Helical" evidence="17">
    <location>
        <begin position="12"/>
        <end position="34"/>
    </location>
</feature>
<keyword evidence="8" id="KW-0547">Nucleotide-binding</keyword>
<dbReference type="AlphaFoldDB" id="A0A2R5EQW8"/>
<feature type="domain" description="HAMP" evidence="19">
    <location>
        <begin position="188"/>
        <end position="240"/>
    </location>
</feature>
<evidence type="ECO:0000256" key="1">
    <source>
        <dbReference type="ARBA" id="ARBA00000085"/>
    </source>
</evidence>
<evidence type="ECO:0000256" key="13">
    <source>
        <dbReference type="ARBA" id="ARBA00023026"/>
    </source>
</evidence>
<dbReference type="SUPFAM" id="SSF55874">
    <property type="entry name" value="ATPase domain of HSP90 chaperone/DNA topoisomerase II/histidine kinase"/>
    <property type="match status" value="1"/>
</dbReference>
<dbReference type="PRINTS" id="PR00344">
    <property type="entry name" value="BCTRLSENSOR"/>
</dbReference>
<dbReference type="SMART" id="SM00388">
    <property type="entry name" value="HisKA"/>
    <property type="match status" value="1"/>
</dbReference>
<evidence type="ECO:0000256" key="17">
    <source>
        <dbReference type="SAM" id="Phobius"/>
    </source>
</evidence>
<evidence type="ECO:0000259" key="18">
    <source>
        <dbReference type="PROSITE" id="PS50109"/>
    </source>
</evidence>
<comment type="catalytic activity">
    <reaction evidence="1">
        <text>ATP + protein L-histidine = ADP + protein N-phospho-L-histidine.</text>
        <dbReference type="EC" id="2.7.13.3"/>
    </reaction>
</comment>
<evidence type="ECO:0000256" key="6">
    <source>
        <dbReference type="ARBA" id="ARBA00022679"/>
    </source>
</evidence>
<keyword evidence="7 17" id="KW-0812">Transmembrane</keyword>
<evidence type="ECO:0000256" key="4">
    <source>
        <dbReference type="ARBA" id="ARBA00022475"/>
    </source>
</evidence>
<dbReference type="GO" id="GO:0005524">
    <property type="term" value="F:ATP binding"/>
    <property type="evidence" value="ECO:0007669"/>
    <property type="project" value="UniProtKB-KW"/>
</dbReference>
<dbReference type="InterPro" id="IPR003661">
    <property type="entry name" value="HisK_dim/P_dom"/>
</dbReference>
<dbReference type="InterPro" id="IPR003594">
    <property type="entry name" value="HATPase_dom"/>
</dbReference>
<evidence type="ECO:0000256" key="11">
    <source>
        <dbReference type="ARBA" id="ARBA00022989"/>
    </source>
</evidence>
<dbReference type="Pfam" id="PF00512">
    <property type="entry name" value="HisKA"/>
    <property type="match status" value="1"/>
</dbReference>
<dbReference type="PANTHER" id="PTHR45528">
    <property type="entry name" value="SENSOR HISTIDINE KINASE CPXA"/>
    <property type="match status" value="1"/>
</dbReference>
<evidence type="ECO:0000313" key="20">
    <source>
        <dbReference type="EMBL" id="GBG08505.1"/>
    </source>
</evidence>
<evidence type="ECO:0000256" key="3">
    <source>
        <dbReference type="ARBA" id="ARBA00012438"/>
    </source>
</evidence>
<keyword evidence="12" id="KW-0902">Two-component regulatory system</keyword>
<dbReference type="CDD" id="cd00082">
    <property type="entry name" value="HisKA"/>
    <property type="match status" value="1"/>
</dbReference>
<dbReference type="InterPro" id="IPR005467">
    <property type="entry name" value="His_kinase_dom"/>
</dbReference>
<keyword evidence="5" id="KW-0597">Phosphoprotein</keyword>
<dbReference type="SMART" id="SM00304">
    <property type="entry name" value="HAMP"/>
    <property type="match status" value="1"/>
</dbReference>
<accession>A0A2R5EQW8</accession>
<dbReference type="CDD" id="cd00075">
    <property type="entry name" value="HATPase"/>
    <property type="match status" value="1"/>
</dbReference>
<dbReference type="Proteomes" id="UP000245202">
    <property type="component" value="Unassembled WGS sequence"/>
</dbReference>
<evidence type="ECO:0000256" key="5">
    <source>
        <dbReference type="ARBA" id="ARBA00022553"/>
    </source>
</evidence>
<dbReference type="EMBL" id="BDQX01000171">
    <property type="protein sequence ID" value="GBG08505.1"/>
    <property type="molecule type" value="Genomic_DNA"/>
</dbReference>
<dbReference type="Gene3D" id="1.10.287.130">
    <property type="match status" value="1"/>
</dbReference>
<dbReference type="InterPro" id="IPR004358">
    <property type="entry name" value="Sig_transdc_His_kin-like_C"/>
</dbReference>
<keyword evidence="10" id="KW-0067">ATP-binding</keyword>
<evidence type="ECO:0000313" key="21">
    <source>
        <dbReference type="Proteomes" id="UP000245202"/>
    </source>
</evidence>
<dbReference type="Gene3D" id="6.10.340.10">
    <property type="match status" value="1"/>
</dbReference>
<protein>
    <recommendedName>
        <fullName evidence="16">Heme sensor protein HssS</fullName>
        <ecNumber evidence="3">2.7.13.3</ecNumber>
    </recommendedName>
</protein>
<dbReference type="InterPro" id="IPR050398">
    <property type="entry name" value="HssS/ArlS-like"/>
</dbReference>
<feature type="domain" description="Histidine kinase" evidence="18">
    <location>
        <begin position="248"/>
        <end position="461"/>
    </location>
</feature>
<keyword evidence="4" id="KW-1003">Cell membrane</keyword>
<keyword evidence="9 20" id="KW-0418">Kinase</keyword>
<keyword evidence="11 17" id="KW-1133">Transmembrane helix</keyword>
<reference evidence="20 21" key="1">
    <citation type="submission" date="2017-08" db="EMBL/GenBank/DDBJ databases">
        <title>Substantial Increase in Enzyme Production by Combined Drug-Resistance Mutations in Paenibacillus agaridevorans.</title>
        <authorList>
            <person name="Tanaka Y."/>
            <person name="Funane K."/>
            <person name="Hosaka T."/>
            <person name="Shiwa Y."/>
            <person name="Fujita N."/>
            <person name="Miyazaki T."/>
            <person name="Yoshikawa H."/>
            <person name="Murakami K."/>
            <person name="Kasahara K."/>
            <person name="Inaoka T."/>
            <person name="Hiraga Y."/>
            <person name="Ochi K."/>
        </authorList>
    </citation>
    <scope>NUCLEOTIDE SEQUENCE [LARGE SCALE GENOMIC DNA]</scope>
    <source>
        <strain evidence="20 21">T-3040</strain>
    </source>
</reference>
<dbReference type="GO" id="GO:0005886">
    <property type="term" value="C:plasma membrane"/>
    <property type="evidence" value="ECO:0007669"/>
    <property type="project" value="UniProtKB-SubCell"/>
</dbReference>
<evidence type="ECO:0000256" key="15">
    <source>
        <dbReference type="ARBA" id="ARBA00037219"/>
    </source>
</evidence>
<organism evidence="20 21">
    <name type="scientific">Paenibacillus agaridevorans</name>
    <dbReference type="NCBI Taxonomy" id="171404"/>
    <lineage>
        <taxon>Bacteria</taxon>
        <taxon>Bacillati</taxon>
        <taxon>Bacillota</taxon>
        <taxon>Bacilli</taxon>
        <taxon>Bacillales</taxon>
        <taxon>Paenibacillaceae</taxon>
        <taxon>Paenibacillus</taxon>
    </lineage>
</organism>
<comment type="subcellular location">
    <subcellularLocation>
        <location evidence="2">Cell membrane</location>
        <topology evidence="2">Multi-pass membrane protein</topology>
    </subcellularLocation>
</comment>
<proteinExistence type="predicted"/>
<feature type="transmembrane region" description="Helical" evidence="17">
    <location>
        <begin position="167"/>
        <end position="191"/>
    </location>
</feature>
<dbReference type="InterPro" id="IPR036097">
    <property type="entry name" value="HisK_dim/P_sf"/>
</dbReference>
<dbReference type="GO" id="GO:0000155">
    <property type="term" value="F:phosphorelay sensor kinase activity"/>
    <property type="evidence" value="ECO:0007669"/>
    <property type="project" value="InterPro"/>
</dbReference>
<dbReference type="SMART" id="SM00387">
    <property type="entry name" value="HATPase_c"/>
    <property type="match status" value="1"/>
</dbReference>
<sequence length="464" mass="51885">MKVQSSLYVKYLIVALCIMLLSAVLAFLATNMYYHQVLKEQNDAKNTVIASRLAAYISEHAELDLQEHFAMLGEIGYQFYVVNENGTSGYYGGEYRLKELDNSIIEDVIAGDIYHGMRDFPKQLFVTGFFANDIRNSIGVPFVHEGQRYAMFVRPDIRLLFSEVHTIMGGMALLMLVISLLAIIVSAWYLVHPIKALTAATKQIAAENFEISLQASRSDELGTLAASFNRMAKQLLANEEERKSFIRNVSHDFQSPLLNIGGYAALLKQAELDVEPRLQYASVIESEAMRLSNLTKQLLVLTSLDQRNKAIAMQTYPLHEQIERTVMKYRWLLEKEGISISLDAGPLLLTGNEALLDNVWENLLTNAIKYNKPGGEIRIRTESGEDHVNVIFEDTGIGIAENDLPHVFERFYRADASRSTKGTGLGLAIVKETITLHQGDIRISSETGEGTCITVTLPLRPTAV</sequence>
<keyword evidence="13" id="KW-0843">Virulence</keyword>
<dbReference type="Gene3D" id="3.30.565.10">
    <property type="entry name" value="Histidine kinase-like ATPase, C-terminal domain"/>
    <property type="match status" value="1"/>
</dbReference>
<evidence type="ECO:0000256" key="14">
    <source>
        <dbReference type="ARBA" id="ARBA00023136"/>
    </source>
</evidence>
<evidence type="ECO:0000256" key="12">
    <source>
        <dbReference type="ARBA" id="ARBA00023012"/>
    </source>
</evidence>
<dbReference type="PANTHER" id="PTHR45528:SF11">
    <property type="entry name" value="HISTIDINE KINASE"/>
    <property type="match status" value="1"/>
</dbReference>
<dbReference type="RefSeq" id="WP_108993444.1">
    <property type="nucleotide sequence ID" value="NZ_BDQX01000171.1"/>
</dbReference>
<evidence type="ECO:0000256" key="16">
    <source>
        <dbReference type="ARBA" id="ARBA00040841"/>
    </source>
</evidence>
<evidence type="ECO:0000259" key="19">
    <source>
        <dbReference type="PROSITE" id="PS50885"/>
    </source>
</evidence>
<keyword evidence="6" id="KW-0808">Transferase</keyword>
<comment type="caution">
    <text evidence="20">The sequence shown here is derived from an EMBL/GenBank/DDBJ whole genome shotgun (WGS) entry which is preliminary data.</text>
</comment>
<dbReference type="Pfam" id="PF00672">
    <property type="entry name" value="HAMP"/>
    <property type="match status" value="1"/>
</dbReference>
<dbReference type="InterPro" id="IPR036890">
    <property type="entry name" value="HATPase_C_sf"/>
</dbReference>
<dbReference type="SUPFAM" id="SSF158472">
    <property type="entry name" value="HAMP domain-like"/>
    <property type="match status" value="1"/>
</dbReference>
<dbReference type="Pfam" id="PF02518">
    <property type="entry name" value="HATPase_c"/>
    <property type="match status" value="1"/>
</dbReference>
<dbReference type="FunFam" id="3.30.565.10:FF:000006">
    <property type="entry name" value="Sensor histidine kinase WalK"/>
    <property type="match status" value="1"/>
</dbReference>
<dbReference type="PROSITE" id="PS50109">
    <property type="entry name" value="HIS_KIN"/>
    <property type="match status" value="1"/>
</dbReference>
<dbReference type="EC" id="2.7.13.3" evidence="3"/>
<evidence type="ECO:0000256" key="10">
    <source>
        <dbReference type="ARBA" id="ARBA00022840"/>
    </source>
</evidence>
<gene>
    <name evidence="20" type="ORF">PAT3040_03091</name>
</gene>